<proteinExistence type="predicted"/>
<dbReference type="AlphaFoldDB" id="A0A812W1F5"/>
<feature type="signal peptide" evidence="1">
    <location>
        <begin position="1"/>
        <end position="17"/>
    </location>
</feature>
<name>A0A812W1F5_SYMPI</name>
<sequence>MMLASLICFTLLTGSAAEGLRGEAGLGRNASSAMNSTKSNATAAVKSATGYGYCSATDQSLMTAFGGGAGANSFPRILSDCGKRSFNIFTGFRQNDFVRCVTDSTQLQSTCASCFAISASYGASNCKWSCFWGSWCGQGCLNCVGVKNGEVQDCAGETIRIPTTTSC</sequence>
<organism evidence="2 3">
    <name type="scientific">Symbiodinium pilosum</name>
    <name type="common">Dinoflagellate</name>
    <dbReference type="NCBI Taxonomy" id="2952"/>
    <lineage>
        <taxon>Eukaryota</taxon>
        <taxon>Sar</taxon>
        <taxon>Alveolata</taxon>
        <taxon>Dinophyceae</taxon>
        <taxon>Suessiales</taxon>
        <taxon>Symbiodiniaceae</taxon>
        <taxon>Symbiodinium</taxon>
    </lineage>
</organism>
<keyword evidence="3" id="KW-1185">Reference proteome</keyword>
<dbReference type="Proteomes" id="UP000649617">
    <property type="component" value="Unassembled WGS sequence"/>
</dbReference>
<feature type="chain" id="PRO_5032345269" evidence="1">
    <location>
        <begin position="18"/>
        <end position="167"/>
    </location>
</feature>
<accession>A0A812W1F5</accession>
<evidence type="ECO:0000313" key="3">
    <source>
        <dbReference type="Proteomes" id="UP000649617"/>
    </source>
</evidence>
<dbReference type="OrthoDB" id="438745at2759"/>
<dbReference type="EMBL" id="CAJNIZ010043194">
    <property type="protein sequence ID" value="CAE7653228.1"/>
    <property type="molecule type" value="Genomic_DNA"/>
</dbReference>
<evidence type="ECO:0000313" key="2">
    <source>
        <dbReference type="EMBL" id="CAE7653228.1"/>
    </source>
</evidence>
<comment type="caution">
    <text evidence="2">The sequence shown here is derived from an EMBL/GenBank/DDBJ whole genome shotgun (WGS) entry which is preliminary data.</text>
</comment>
<gene>
    <name evidence="2" type="ORF">SPIL2461_LOCUS17487</name>
</gene>
<keyword evidence="1" id="KW-0732">Signal</keyword>
<reference evidence="2" key="1">
    <citation type="submission" date="2021-02" db="EMBL/GenBank/DDBJ databases">
        <authorList>
            <person name="Dougan E. K."/>
            <person name="Rhodes N."/>
            <person name="Thang M."/>
            <person name="Chan C."/>
        </authorList>
    </citation>
    <scope>NUCLEOTIDE SEQUENCE</scope>
</reference>
<evidence type="ECO:0000256" key="1">
    <source>
        <dbReference type="SAM" id="SignalP"/>
    </source>
</evidence>
<protein>
    <submittedName>
        <fullName evidence="2">Uncharacterized protein</fullName>
    </submittedName>
</protein>